<evidence type="ECO:0000256" key="10">
    <source>
        <dbReference type="ARBA" id="ARBA00048540"/>
    </source>
</evidence>
<keyword evidence="5" id="KW-0808">Transferase</keyword>
<dbReference type="InterPro" id="IPR003374">
    <property type="entry name" value="ApbE-like_sf"/>
</dbReference>
<organism evidence="12 13">
    <name type="scientific">Lacipirellula parvula</name>
    <dbReference type="NCBI Taxonomy" id="2650471"/>
    <lineage>
        <taxon>Bacteria</taxon>
        <taxon>Pseudomonadati</taxon>
        <taxon>Planctomycetota</taxon>
        <taxon>Planctomycetia</taxon>
        <taxon>Pirellulales</taxon>
        <taxon>Lacipirellulaceae</taxon>
        <taxon>Lacipirellula</taxon>
    </lineage>
</organism>
<keyword evidence="6" id="KW-0479">Metal-binding</keyword>
<evidence type="ECO:0000313" key="13">
    <source>
        <dbReference type="Proteomes" id="UP000326837"/>
    </source>
</evidence>
<keyword evidence="4" id="KW-0285">Flavoprotein</keyword>
<dbReference type="Pfam" id="PF02424">
    <property type="entry name" value="ApbE"/>
    <property type="match status" value="1"/>
</dbReference>
<protein>
    <recommendedName>
        <fullName evidence="3">FAD:protein FMN transferase</fullName>
        <ecNumber evidence="2">2.7.1.180</ecNumber>
    </recommendedName>
    <alternativeName>
        <fullName evidence="9">Flavin transferase</fullName>
    </alternativeName>
</protein>
<dbReference type="EC" id="2.7.1.180" evidence="2"/>
<dbReference type="PANTHER" id="PTHR30040">
    <property type="entry name" value="THIAMINE BIOSYNTHESIS LIPOPROTEIN APBE"/>
    <property type="match status" value="1"/>
</dbReference>
<dbReference type="AlphaFoldDB" id="A0A5K7XAQ5"/>
<evidence type="ECO:0000256" key="7">
    <source>
        <dbReference type="ARBA" id="ARBA00022827"/>
    </source>
</evidence>
<evidence type="ECO:0000256" key="8">
    <source>
        <dbReference type="ARBA" id="ARBA00022842"/>
    </source>
</evidence>
<proteinExistence type="predicted"/>
<evidence type="ECO:0000256" key="4">
    <source>
        <dbReference type="ARBA" id="ARBA00022630"/>
    </source>
</evidence>
<name>A0A5K7XAQ5_9BACT</name>
<gene>
    <name evidence="12" type="ORF">PLANPX_1463</name>
</gene>
<evidence type="ECO:0000256" key="1">
    <source>
        <dbReference type="ARBA" id="ARBA00001946"/>
    </source>
</evidence>
<evidence type="ECO:0000313" key="12">
    <source>
        <dbReference type="EMBL" id="BBO31851.1"/>
    </source>
</evidence>
<keyword evidence="7" id="KW-0274">FAD</keyword>
<evidence type="ECO:0000256" key="5">
    <source>
        <dbReference type="ARBA" id="ARBA00022679"/>
    </source>
</evidence>
<evidence type="ECO:0000256" key="3">
    <source>
        <dbReference type="ARBA" id="ARBA00016337"/>
    </source>
</evidence>
<dbReference type="Proteomes" id="UP000326837">
    <property type="component" value="Chromosome"/>
</dbReference>
<dbReference type="KEGG" id="lpav:PLANPX_1463"/>
<feature type="compositionally biased region" description="Low complexity" evidence="11">
    <location>
        <begin position="45"/>
        <end position="54"/>
    </location>
</feature>
<keyword evidence="8" id="KW-0460">Magnesium</keyword>
<keyword evidence="13" id="KW-1185">Reference proteome</keyword>
<dbReference type="Gene3D" id="3.10.520.10">
    <property type="entry name" value="ApbE-like domains"/>
    <property type="match status" value="1"/>
</dbReference>
<dbReference type="SUPFAM" id="SSF143631">
    <property type="entry name" value="ApbE-like"/>
    <property type="match status" value="1"/>
</dbReference>
<dbReference type="EMBL" id="AP021861">
    <property type="protein sequence ID" value="BBO31851.1"/>
    <property type="molecule type" value="Genomic_DNA"/>
</dbReference>
<reference evidence="13" key="1">
    <citation type="submission" date="2019-10" db="EMBL/GenBank/DDBJ databases">
        <title>Lacipirellula parvula gen. nov., sp. nov., representing a lineage of planctomycetes widespread in freshwater anoxic habitats, and description of the family Lacipirellulaceae.</title>
        <authorList>
            <person name="Dedysh S.N."/>
            <person name="Kulichevskaya I.S."/>
            <person name="Beletsky A.V."/>
            <person name="Rakitin A.L."/>
            <person name="Mardanov A.V."/>
            <person name="Ivanova A.A."/>
            <person name="Saltykova V.X."/>
            <person name="Rijpstra W.I.C."/>
            <person name="Sinninghe Damste J.S."/>
            <person name="Ravin N.V."/>
        </authorList>
    </citation>
    <scope>NUCLEOTIDE SEQUENCE [LARGE SCALE GENOMIC DNA]</scope>
    <source>
        <strain evidence="13">PX69</strain>
    </source>
</reference>
<accession>A0A5K7XAQ5</accession>
<comment type="cofactor">
    <cofactor evidence="1">
        <name>Mg(2+)</name>
        <dbReference type="ChEBI" id="CHEBI:18420"/>
    </cofactor>
</comment>
<dbReference type="InterPro" id="IPR024932">
    <property type="entry name" value="ApbE"/>
</dbReference>
<dbReference type="GO" id="GO:0046872">
    <property type="term" value="F:metal ion binding"/>
    <property type="evidence" value="ECO:0007669"/>
    <property type="project" value="UniProtKB-KW"/>
</dbReference>
<dbReference type="PANTHER" id="PTHR30040:SF2">
    <property type="entry name" value="FAD:PROTEIN FMN TRANSFERASE"/>
    <property type="match status" value="1"/>
</dbReference>
<evidence type="ECO:0000256" key="11">
    <source>
        <dbReference type="SAM" id="MobiDB-lite"/>
    </source>
</evidence>
<dbReference type="GO" id="GO:0016740">
    <property type="term" value="F:transferase activity"/>
    <property type="evidence" value="ECO:0007669"/>
    <property type="project" value="UniProtKB-KW"/>
</dbReference>
<comment type="catalytic activity">
    <reaction evidence="10">
        <text>L-threonyl-[protein] + FAD = FMN-L-threonyl-[protein] + AMP + H(+)</text>
        <dbReference type="Rhea" id="RHEA:36847"/>
        <dbReference type="Rhea" id="RHEA-COMP:11060"/>
        <dbReference type="Rhea" id="RHEA-COMP:11061"/>
        <dbReference type="ChEBI" id="CHEBI:15378"/>
        <dbReference type="ChEBI" id="CHEBI:30013"/>
        <dbReference type="ChEBI" id="CHEBI:57692"/>
        <dbReference type="ChEBI" id="CHEBI:74257"/>
        <dbReference type="ChEBI" id="CHEBI:456215"/>
        <dbReference type="EC" id="2.7.1.180"/>
    </reaction>
</comment>
<evidence type="ECO:0000256" key="6">
    <source>
        <dbReference type="ARBA" id="ARBA00022723"/>
    </source>
</evidence>
<feature type="region of interest" description="Disordered" evidence="11">
    <location>
        <begin position="41"/>
        <end position="68"/>
    </location>
</feature>
<evidence type="ECO:0000256" key="9">
    <source>
        <dbReference type="ARBA" id="ARBA00031306"/>
    </source>
</evidence>
<dbReference type="RefSeq" id="WP_152097922.1">
    <property type="nucleotide sequence ID" value="NZ_AP021861.1"/>
</dbReference>
<evidence type="ECO:0000256" key="2">
    <source>
        <dbReference type="ARBA" id="ARBA00011955"/>
    </source>
</evidence>
<sequence>MPNEKPTSRRDFLRGNSLGRSLLNAARGFADKAVDSLDQKKLAQAGGPAAPGNPTQVRHRSSSDNARIQTSRHAMACEFAIEYHAADGADAAAAALEGLDLVERLEDQLSVYRDHTEVAEINRMAADRAVEVEQRLFALLELCEWIHASTHGAFDITTGPLSKIWGFHKREGRLPEQDEIDAAMLAVGFDNLQFDNINHSILFRRPGVEINFNSIGKGYALDRVAELMSERGLDDYLTHGGRSSVLARGRDRSGDTAGWTVAVPHPHEREQSLGEIVLRNEALGTSGAGTQFFELEGRRFGHLIDPRTGWPANGVYTATALAATAAEADALATAFYILGPAGASEYCASHPEVGAVLVCPRDDDPASLEFDVHTFNLHHGRWLPAGTA</sequence>